<dbReference type="EMBL" id="BACD03000032">
    <property type="protein sequence ID" value="GAO50420.1"/>
    <property type="molecule type" value="Genomic_DNA"/>
</dbReference>
<dbReference type="InterPro" id="IPR017853">
    <property type="entry name" value="GH"/>
</dbReference>
<evidence type="ECO:0000256" key="8">
    <source>
        <dbReference type="ARBA" id="ARBA00023180"/>
    </source>
</evidence>
<feature type="chain" id="PRO_5005116723" description="1,3-beta-glucanosyltransferase" evidence="10">
    <location>
        <begin position="21"/>
        <end position="464"/>
    </location>
</feature>
<accession>A0A0E9NLY9</accession>
<comment type="caution">
    <text evidence="13">The sequence shown here is derived from an EMBL/GenBank/DDBJ whole genome shotgun (WGS) entry which is preliminary data.</text>
</comment>
<evidence type="ECO:0000256" key="7">
    <source>
        <dbReference type="ARBA" id="ARBA00023136"/>
    </source>
</evidence>
<reference evidence="13 14" key="1">
    <citation type="journal article" date="2011" name="J. Gen. Appl. Microbiol.">
        <title>Draft genome sequencing of the enigmatic yeast Saitoella complicata.</title>
        <authorList>
            <person name="Nishida H."/>
            <person name="Hamamoto M."/>
            <person name="Sugiyama J."/>
        </authorList>
    </citation>
    <scope>NUCLEOTIDE SEQUENCE [LARGE SCALE GENOMIC DNA]</scope>
    <source>
        <strain evidence="13 14">NRRL Y-17804</strain>
    </source>
</reference>
<dbReference type="GO" id="GO:0005886">
    <property type="term" value="C:plasma membrane"/>
    <property type="evidence" value="ECO:0007669"/>
    <property type="project" value="UniProtKB-SubCell"/>
</dbReference>
<dbReference type="EC" id="2.4.1.-" evidence="10"/>
<comment type="function">
    <text evidence="10">Splits internally a 1,3-beta-glucan molecule and transfers the newly generated reducing end (the donor) to the non-reducing end of another 1,3-beta-glucan molecule (the acceptor) forming a 1,3-beta linkage, resulting in the elongation of 1,3-beta-glucan chains in the cell wall.</text>
</comment>
<dbReference type="Pfam" id="PF03198">
    <property type="entry name" value="Glyco_hydro_72"/>
    <property type="match status" value="1"/>
</dbReference>
<keyword evidence="5 10" id="KW-0808">Transferase</keyword>
<dbReference type="Proteomes" id="UP000033140">
    <property type="component" value="Unassembled WGS sequence"/>
</dbReference>
<keyword evidence="9 10" id="KW-0449">Lipoprotein</keyword>
<dbReference type="AlphaFoldDB" id="A0A0E9NLY9"/>
<evidence type="ECO:0000256" key="3">
    <source>
        <dbReference type="ARBA" id="ARBA00007528"/>
    </source>
</evidence>
<dbReference type="OMA" id="WTQEAND"/>
<dbReference type="STRING" id="698492.A0A0E9NLY9"/>
<keyword evidence="12" id="KW-1133">Transmembrane helix</keyword>
<keyword evidence="7 10" id="KW-0472">Membrane</keyword>
<evidence type="ECO:0000256" key="2">
    <source>
        <dbReference type="ARBA" id="ARBA00004589"/>
    </source>
</evidence>
<dbReference type="GO" id="GO:0031505">
    <property type="term" value="P:fungal-type cell wall organization"/>
    <property type="evidence" value="ECO:0007669"/>
    <property type="project" value="TreeGrafter"/>
</dbReference>
<dbReference type="GO" id="GO:0071970">
    <property type="term" value="P:fungal-type cell wall (1-&gt;3)-beta-D-glucan biosynthetic process"/>
    <property type="evidence" value="ECO:0007669"/>
    <property type="project" value="TreeGrafter"/>
</dbReference>
<sequence length="464" mass="48758">MAKMLNSLLSLAALLTTAFAVNPIEIVNNKFYDSVTHKQFYIIGVDYQPGGSSGVGTGSDPLSDPTQCLRDFALLQKLGVNTIRVYSVDNTLDHDYCMSLLDTAGMYLLLDVNTPLSSQSLNRYEPNTTWTADYYSHIYSTIDAFKAYENVLGFFSGNEVVNDAASLAACPGYLRALQRDMKAYIKKTANRIIPVGYSTADDATIRSELGSYLTCGDDASAADFYGINTYEWCGDSSFTSSGYSTLTSAFANFSVPIFFSEYGCNTVSPRTFTEVTALYGDQMNEVFSGGLIYEYNEEDNNYGLVNTGGDSAQLLQDYVNLQSAYTNLSIPNITLSSTTATTTLPSCSGLNLDNWTIPAAPSGAPTAGAGNYGTLIELTAEELVVNSTVTDVSGNVISGLSVTAVGRAVSGSVSGTKSASASATGGEGKSGNGTTTVSEAVGMGVGVGMGMAVLAAVGAVVVVL</sequence>
<evidence type="ECO:0000313" key="13">
    <source>
        <dbReference type="EMBL" id="GAO50420.1"/>
    </source>
</evidence>
<keyword evidence="8" id="KW-0325">Glycoprotein</keyword>
<evidence type="ECO:0000256" key="1">
    <source>
        <dbReference type="ARBA" id="ARBA00004196"/>
    </source>
</evidence>
<dbReference type="PANTHER" id="PTHR31468">
    <property type="entry name" value="1,3-BETA-GLUCANOSYLTRANSFERASE GAS1"/>
    <property type="match status" value="1"/>
</dbReference>
<keyword evidence="14" id="KW-1185">Reference proteome</keyword>
<evidence type="ECO:0000256" key="4">
    <source>
        <dbReference type="ARBA" id="ARBA00022622"/>
    </source>
</evidence>
<keyword evidence="4 10" id="KW-0336">GPI-anchor</keyword>
<keyword evidence="12" id="KW-0812">Transmembrane</keyword>
<feature type="signal peptide" evidence="10">
    <location>
        <begin position="1"/>
        <end position="20"/>
    </location>
</feature>
<evidence type="ECO:0000256" key="12">
    <source>
        <dbReference type="SAM" id="Phobius"/>
    </source>
</evidence>
<reference evidence="13 14" key="2">
    <citation type="journal article" date="2014" name="J. Gen. Appl. Microbiol.">
        <title>The early diverging ascomycetous budding yeast Saitoella complicata has three histone deacetylases belonging to the Clr6, Hos2, and Rpd3 lineages.</title>
        <authorList>
            <person name="Nishida H."/>
            <person name="Matsumoto T."/>
            <person name="Kondo S."/>
            <person name="Hamamoto M."/>
            <person name="Yoshikawa H."/>
        </authorList>
    </citation>
    <scope>NUCLEOTIDE SEQUENCE [LARGE SCALE GENOMIC DNA]</scope>
    <source>
        <strain evidence="13 14">NRRL Y-17804</strain>
    </source>
</reference>
<protein>
    <recommendedName>
        <fullName evidence="10">1,3-beta-glucanosyltransferase</fullName>
        <ecNumber evidence="10">2.4.1.-</ecNumber>
    </recommendedName>
</protein>
<evidence type="ECO:0000256" key="11">
    <source>
        <dbReference type="SAM" id="MobiDB-lite"/>
    </source>
</evidence>
<dbReference type="SUPFAM" id="SSF51445">
    <property type="entry name" value="(Trans)glycosidases"/>
    <property type="match status" value="1"/>
</dbReference>
<reference evidence="13 14" key="3">
    <citation type="journal article" date="2015" name="Genome Announc.">
        <title>Draft Genome Sequence of the Archiascomycetous Yeast Saitoella complicata.</title>
        <authorList>
            <person name="Yamauchi K."/>
            <person name="Kondo S."/>
            <person name="Hamamoto M."/>
            <person name="Takahashi Y."/>
            <person name="Ogura Y."/>
            <person name="Hayashi T."/>
            <person name="Nishida H."/>
        </authorList>
    </citation>
    <scope>NUCLEOTIDE SEQUENCE [LARGE SCALE GENOMIC DNA]</scope>
    <source>
        <strain evidence="13 14">NRRL Y-17804</strain>
    </source>
</reference>
<evidence type="ECO:0000313" key="14">
    <source>
        <dbReference type="Proteomes" id="UP000033140"/>
    </source>
</evidence>
<dbReference type="InterPro" id="IPR004886">
    <property type="entry name" value="Glucanosyltransferase"/>
</dbReference>
<evidence type="ECO:0000256" key="5">
    <source>
        <dbReference type="ARBA" id="ARBA00022679"/>
    </source>
</evidence>
<evidence type="ECO:0000256" key="9">
    <source>
        <dbReference type="ARBA" id="ARBA00023288"/>
    </source>
</evidence>
<dbReference type="GO" id="GO:0098552">
    <property type="term" value="C:side of membrane"/>
    <property type="evidence" value="ECO:0007669"/>
    <property type="project" value="UniProtKB-KW"/>
</dbReference>
<proteinExistence type="inferred from homology"/>
<feature type="region of interest" description="Disordered" evidence="11">
    <location>
        <begin position="412"/>
        <end position="434"/>
    </location>
</feature>
<organism evidence="13 14">
    <name type="scientific">Saitoella complicata (strain BCRC 22490 / CBS 7301 / JCM 7358 / NBRC 10748 / NRRL Y-17804)</name>
    <dbReference type="NCBI Taxonomy" id="698492"/>
    <lineage>
        <taxon>Eukaryota</taxon>
        <taxon>Fungi</taxon>
        <taxon>Dikarya</taxon>
        <taxon>Ascomycota</taxon>
        <taxon>Taphrinomycotina</taxon>
        <taxon>Taphrinomycotina incertae sedis</taxon>
        <taxon>Saitoella</taxon>
    </lineage>
</organism>
<evidence type="ECO:0000256" key="6">
    <source>
        <dbReference type="ARBA" id="ARBA00022729"/>
    </source>
</evidence>
<comment type="subcellular location">
    <subcellularLocation>
        <location evidence="1">Cell envelope</location>
    </subcellularLocation>
    <subcellularLocation>
        <location evidence="10">Cell membrane</location>
        <topology evidence="10">Lipid-anchor</topology>
        <topology evidence="10">GPI-anchor</topology>
    </subcellularLocation>
    <subcellularLocation>
        <location evidence="2">Membrane</location>
        <topology evidence="2">Lipid-anchor</topology>
        <topology evidence="2">GPI-anchor</topology>
    </subcellularLocation>
</comment>
<evidence type="ECO:0000256" key="10">
    <source>
        <dbReference type="RuleBase" id="RU361209"/>
    </source>
</evidence>
<dbReference type="FunFam" id="3.20.20.80:FF:000032">
    <property type="entry name" value="1,3-beta-glucanosyltransferase"/>
    <property type="match status" value="1"/>
</dbReference>
<gene>
    <name evidence="13" type="ORF">G7K_4546-t1</name>
</gene>
<comment type="similarity">
    <text evidence="3 10">Belongs to the glycosyl hydrolase 72 family.</text>
</comment>
<keyword evidence="6 10" id="KW-0732">Signal</keyword>
<name>A0A0E9NLY9_SAICN</name>
<feature type="transmembrane region" description="Helical" evidence="12">
    <location>
        <begin position="440"/>
        <end position="463"/>
    </location>
</feature>
<dbReference type="GO" id="GO:0042124">
    <property type="term" value="F:1,3-beta-glucanosyltransferase activity"/>
    <property type="evidence" value="ECO:0007669"/>
    <property type="project" value="TreeGrafter"/>
</dbReference>
<dbReference type="PANTHER" id="PTHR31468:SF4">
    <property type="entry name" value="1,3-BETA-GLUCANOSYLTRANSFERASE GAS3-RELATED"/>
    <property type="match status" value="1"/>
</dbReference>
<feature type="compositionally biased region" description="Low complexity" evidence="11">
    <location>
        <begin position="412"/>
        <end position="424"/>
    </location>
</feature>
<dbReference type="Gene3D" id="3.20.20.80">
    <property type="entry name" value="Glycosidases"/>
    <property type="match status" value="1"/>
</dbReference>